<name>A0ACB0YFQ0_MELEN</name>
<evidence type="ECO:0000313" key="1">
    <source>
        <dbReference type="EMBL" id="CAK5044625.1"/>
    </source>
</evidence>
<keyword evidence="2" id="KW-1185">Reference proteome</keyword>
<reference evidence="1" key="1">
    <citation type="submission" date="2023-11" db="EMBL/GenBank/DDBJ databases">
        <authorList>
            <person name="Poullet M."/>
        </authorList>
    </citation>
    <scope>NUCLEOTIDE SEQUENCE</scope>
    <source>
        <strain evidence="1">E1834</strain>
    </source>
</reference>
<protein>
    <submittedName>
        <fullName evidence="1">Uncharacterized protein</fullName>
    </submittedName>
</protein>
<gene>
    <name evidence="1" type="ORF">MENTE1834_LOCUS11524</name>
</gene>
<dbReference type="Proteomes" id="UP001497535">
    <property type="component" value="Unassembled WGS sequence"/>
</dbReference>
<evidence type="ECO:0000313" key="2">
    <source>
        <dbReference type="Proteomes" id="UP001497535"/>
    </source>
</evidence>
<organism evidence="1 2">
    <name type="scientific">Meloidogyne enterolobii</name>
    <name type="common">Root-knot nematode worm</name>
    <name type="synonym">Meloidogyne mayaguensis</name>
    <dbReference type="NCBI Taxonomy" id="390850"/>
    <lineage>
        <taxon>Eukaryota</taxon>
        <taxon>Metazoa</taxon>
        <taxon>Ecdysozoa</taxon>
        <taxon>Nematoda</taxon>
        <taxon>Chromadorea</taxon>
        <taxon>Rhabditida</taxon>
        <taxon>Tylenchina</taxon>
        <taxon>Tylenchomorpha</taxon>
        <taxon>Tylenchoidea</taxon>
        <taxon>Meloidogynidae</taxon>
        <taxon>Meloidogyninae</taxon>
        <taxon>Meloidogyne</taxon>
    </lineage>
</organism>
<dbReference type="EMBL" id="CAVMJV010000011">
    <property type="protein sequence ID" value="CAK5044625.1"/>
    <property type="molecule type" value="Genomic_DNA"/>
</dbReference>
<proteinExistence type="predicted"/>
<sequence length="66" mass="7542">MDVLSSTEFHSKILLEKYPWSVLLNSGNIVVRIFAIKLSLNLLLNGEMDAQFQQTLLNSILGNFFR</sequence>
<comment type="caution">
    <text evidence="1">The sequence shown here is derived from an EMBL/GenBank/DDBJ whole genome shotgun (WGS) entry which is preliminary data.</text>
</comment>
<accession>A0ACB0YFQ0</accession>